<comment type="caution">
    <text evidence="4">The sequence shown here is derived from an EMBL/GenBank/DDBJ whole genome shotgun (WGS) entry which is preliminary data.</text>
</comment>
<dbReference type="SUPFAM" id="SSF54768">
    <property type="entry name" value="dsRNA-binding domain-like"/>
    <property type="match status" value="2"/>
</dbReference>
<name>A0A482WNP0_LAOST</name>
<evidence type="ECO:0000313" key="5">
    <source>
        <dbReference type="Proteomes" id="UP000291343"/>
    </source>
</evidence>
<dbReference type="GO" id="GO:0070578">
    <property type="term" value="C:RISC-loading complex"/>
    <property type="evidence" value="ECO:0007669"/>
    <property type="project" value="TreeGrafter"/>
</dbReference>
<dbReference type="GO" id="GO:0030422">
    <property type="term" value="P:siRNA processing"/>
    <property type="evidence" value="ECO:0007669"/>
    <property type="project" value="TreeGrafter"/>
</dbReference>
<reference evidence="4 5" key="1">
    <citation type="journal article" date="2017" name="Gigascience">
        <title>Genome sequence of the small brown planthopper, Laodelphax striatellus.</title>
        <authorList>
            <person name="Zhu J."/>
            <person name="Jiang F."/>
            <person name="Wang X."/>
            <person name="Yang P."/>
            <person name="Bao Y."/>
            <person name="Zhao W."/>
            <person name="Wang W."/>
            <person name="Lu H."/>
            <person name="Wang Q."/>
            <person name="Cui N."/>
            <person name="Li J."/>
            <person name="Chen X."/>
            <person name="Luo L."/>
            <person name="Yu J."/>
            <person name="Kang L."/>
            <person name="Cui F."/>
        </authorList>
    </citation>
    <scope>NUCLEOTIDE SEQUENCE [LARGE SCALE GENOMIC DNA]</scope>
    <source>
        <strain evidence="4">Lst14</strain>
    </source>
</reference>
<dbReference type="EMBL" id="QKKF02029610">
    <property type="protein sequence ID" value="RZF35113.1"/>
    <property type="molecule type" value="Genomic_DNA"/>
</dbReference>
<dbReference type="GO" id="GO:0035197">
    <property type="term" value="F:siRNA binding"/>
    <property type="evidence" value="ECO:0007669"/>
    <property type="project" value="TreeGrafter"/>
</dbReference>
<evidence type="ECO:0000256" key="1">
    <source>
        <dbReference type="ARBA" id="ARBA00022884"/>
    </source>
</evidence>
<feature type="domain" description="DRBM" evidence="3">
    <location>
        <begin position="31"/>
        <end position="66"/>
    </location>
</feature>
<accession>A0A482WNP0</accession>
<dbReference type="InterPro" id="IPR051247">
    <property type="entry name" value="RLC_Component"/>
</dbReference>
<dbReference type="InterPro" id="IPR014720">
    <property type="entry name" value="dsRBD_dom"/>
</dbReference>
<evidence type="ECO:0000259" key="3">
    <source>
        <dbReference type="PROSITE" id="PS50137"/>
    </source>
</evidence>
<dbReference type="Proteomes" id="UP000291343">
    <property type="component" value="Unassembled WGS sequence"/>
</dbReference>
<dbReference type="PANTHER" id="PTHR46205:SF4">
    <property type="entry name" value="LD06392P"/>
    <property type="match status" value="1"/>
</dbReference>
<organism evidence="4 5">
    <name type="scientific">Laodelphax striatellus</name>
    <name type="common">Small brown planthopper</name>
    <name type="synonym">Delphax striatella</name>
    <dbReference type="NCBI Taxonomy" id="195883"/>
    <lineage>
        <taxon>Eukaryota</taxon>
        <taxon>Metazoa</taxon>
        <taxon>Ecdysozoa</taxon>
        <taxon>Arthropoda</taxon>
        <taxon>Hexapoda</taxon>
        <taxon>Insecta</taxon>
        <taxon>Pterygota</taxon>
        <taxon>Neoptera</taxon>
        <taxon>Paraneoptera</taxon>
        <taxon>Hemiptera</taxon>
        <taxon>Auchenorrhyncha</taxon>
        <taxon>Fulgoroidea</taxon>
        <taxon>Delphacidae</taxon>
        <taxon>Criomorphinae</taxon>
        <taxon>Laodelphax</taxon>
    </lineage>
</organism>
<protein>
    <recommendedName>
        <fullName evidence="3">DRBM domain-containing protein</fullName>
    </recommendedName>
</protein>
<gene>
    <name evidence="4" type="ORF">LSTR_LSTR009419</name>
</gene>
<dbReference type="PROSITE" id="PS50137">
    <property type="entry name" value="DS_RBD"/>
    <property type="match status" value="1"/>
</dbReference>
<dbReference type="GO" id="GO:0005634">
    <property type="term" value="C:nucleus"/>
    <property type="evidence" value="ECO:0007669"/>
    <property type="project" value="TreeGrafter"/>
</dbReference>
<dbReference type="SMR" id="A0A482WNP0"/>
<dbReference type="InParanoid" id="A0A482WNP0"/>
<dbReference type="PANTHER" id="PTHR46205">
    <property type="entry name" value="LOQUACIOUS, ISOFORM B"/>
    <property type="match status" value="1"/>
</dbReference>
<dbReference type="AlphaFoldDB" id="A0A482WNP0"/>
<evidence type="ECO:0000256" key="2">
    <source>
        <dbReference type="PROSITE-ProRule" id="PRU00266"/>
    </source>
</evidence>
<dbReference type="GO" id="GO:0070920">
    <property type="term" value="P:regulation of regulatory ncRNA processing"/>
    <property type="evidence" value="ECO:0007669"/>
    <property type="project" value="TreeGrafter"/>
</dbReference>
<dbReference type="GO" id="GO:0005737">
    <property type="term" value="C:cytoplasm"/>
    <property type="evidence" value="ECO:0007669"/>
    <property type="project" value="TreeGrafter"/>
</dbReference>
<dbReference type="Gene3D" id="3.30.160.20">
    <property type="match status" value="2"/>
</dbReference>
<proteinExistence type="predicted"/>
<dbReference type="GO" id="GO:0003725">
    <property type="term" value="F:double-stranded RNA binding"/>
    <property type="evidence" value="ECO:0007669"/>
    <property type="project" value="TreeGrafter"/>
</dbReference>
<sequence length="348" mass="38645">MTQLSPLAILNEISNRSPVKCCVEILTENPCECKISFQSHVTRGKGRSNKEALQNAAEEMLKLINYDKVNLNPDFSFISLNSSADSSSNVNNLKQYCFSNHIAEPVFEVLKGSVTMKNNTTVLVKCRIKDTSVFGIGENEDKAFHQAASFMLRHLELGSIIPDVDVDKNSNKHESNNLPVLPSSSTVIHDKIIENNNKNELNNLPVPSSSSADEPEIAEVTRKFCSIHNVIGPKSQSSPVTLSMANQHLAGHLDSFFTRNKKMLELKATPIALVLSCPDPFALVKDICSVENVEVSVNMFPTVDASCCVSLQIRTNEMWTMISEGKNFDDAKNDASRRMILFFKKMME</sequence>
<keyword evidence="5" id="KW-1185">Reference proteome</keyword>
<evidence type="ECO:0000313" key="4">
    <source>
        <dbReference type="EMBL" id="RZF35113.1"/>
    </source>
</evidence>
<dbReference type="GO" id="GO:0016442">
    <property type="term" value="C:RISC complex"/>
    <property type="evidence" value="ECO:0007669"/>
    <property type="project" value="TreeGrafter"/>
</dbReference>
<keyword evidence="1 2" id="KW-0694">RNA-binding</keyword>